<dbReference type="AlphaFoldDB" id="A0A0C3AKZ2"/>
<dbReference type="Proteomes" id="UP000054097">
    <property type="component" value="Unassembled WGS sequence"/>
</dbReference>
<organism evidence="2 3">
    <name type="scientific">Serendipita vermifera MAFF 305830</name>
    <dbReference type="NCBI Taxonomy" id="933852"/>
    <lineage>
        <taxon>Eukaryota</taxon>
        <taxon>Fungi</taxon>
        <taxon>Dikarya</taxon>
        <taxon>Basidiomycota</taxon>
        <taxon>Agaricomycotina</taxon>
        <taxon>Agaricomycetes</taxon>
        <taxon>Sebacinales</taxon>
        <taxon>Serendipitaceae</taxon>
        <taxon>Serendipita</taxon>
    </lineage>
</organism>
<protein>
    <submittedName>
        <fullName evidence="2">Uncharacterized protein</fullName>
    </submittedName>
</protein>
<dbReference type="HOGENOM" id="CLU_144951_0_0_1"/>
<evidence type="ECO:0000256" key="1">
    <source>
        <dbReference type="SAM" id="MobiDB-lite"/>
    </source>
</evidence>
<name>A0A0C3AKZ2_SERVB</name>
<dbReference type="STRING" id="933852.A0A0C3AKZ2"/>
<feature type="non-terminal residue" evidence="2">
    <location>
        <position position="1"/>
    </location>
</feature>
<sequence length="114" mass="12781">RLEHVFSLGVIPGPHSPKHVNSFLYPFYAEARLGSIGIPTFHSRLDRQFQMRWYVLFNTLDMPALAKVDGGKGAGAVVPCQKCPIEAIRDPRKKSGGTYYVPHQRPDEDGAWTD</sequence>
<accession>A0A0C3AKZ2</accession>
<gene>
    <name evidence="2" type="ORF">M408DRAFT_39725</name>
</gene>
<reference evidence="2 3" key="1">
    <citation type="submission" date="2014-04" db="EMBL/GenBank/DDBJ databases">
        <authorList>
            <consortium name="DOE Joint Genome Institute"/>
            <person name="Kuo A."/>
            <person name="Zuccaro A."/>
            <person name="Kohler A."/>
            <person name="Nagy L.G."/>
            <person name="Floudas D."/>
            <person name="Copeland A."/>
            <person name="Barry K.W."/>
            <person name="Cichocki N."/>
            <person name="Veneault-Fourrey C."/>
            <person name="LaButti K."/>
            <person name="Lindquist E.A."/>
            <person name="Lipzen A."/>
            <person name="Lundell T."/>
            <person name="Morin E."/>
            <person name="Murat C."/>
            <person name="Sun H."/>
            <person name="Tunlid A."/>
            <person name="Henrissat B."/>
            <person name="Grigoriev I.V."/>
            <person name="Hibbett D.S."/>
            <person name="Martin F."/>
            <person name="Nordberg H.P."/>
            <person name="Cantor M.N."/>
            <person name="Hua S.X."/>
        </authorList>
    </citation>
    <scope>NUCLEOTIDE SEQUENCE [LARGE SCALE GENOMIC DNA]</scope>
    <source>
        <strain evidence="2 3">MAFF 305830</strain>
    </source>
</reference>
<dbReference type="InterPro" id="IPR004242">
    <property type="entry name" value="Transposase_21"/>
</dbReference>
<dbReference type="Pfam" id="PF02992">
    <property type="entry name" value="Transposase_21"/>
    <property type="match status" value="1"/>
</dbReference>
<dbReference type="EMBL" id="KN824498">
    <property type="protein sequence ID" value="KIM19971.1"/>
    <property type="molecule type" value="Genomic_DNA"/>
</dbReference>
<feature type="region of interest" description="Disordered" evidence="1">
    <location>
        <begin position="90"/>
        <end position="114"/>
    </location>
</feature>
<reference evidence="3" key="2">
    <citation type="submission" date="2015-01" db="EMBL/GenBank/DDBJ databases">
        <title>Evolutionary Origins and Diversification of the Mycorrhizal Mutualists.</title>
        <authorList>
            <consortium name="DOE Joint Genome Institute"/>
            <consortium name="Mycorrhizal Genomics Consortium"/>
            <person name="Kohler A."/>
            <person name="Kuo A."/>
            <person name="Nagy L.G."/>
            <person name="Floudas D."/>
            <person name="Copeland A."/>
            <person name="Barry K.W."/>
            <person name="Cichocki N."/>
            <person name="Veneault-Fourrey C."/>
            <person name="LaButti K."/>
            <person name="Lindquist E.A."/>
            <person name="Lipzen A."/>
            <person name="Lundell T."/>
            <person name="Morin E."/>
            <person name="Murat C."/>
            <person name="Riley R."/>
            <person name="Ohm R."/>
            <person name="Sun H."/>
            <person name="Tunlid A."/>
            <person name="Henrissat B."/>
            <person name="Grigoriev I.V."/>
            <person name="Hibbett D.S."/>
            <person name="Martin F."/>
        </authorList>
    </citation>
    <scope>NUCLEOTIDE SEQUENCE [LARGE SCALE GENOMIC DNA]</scope>
    <source>
        <strain evidence="3">MAFF 305830</strain>
    </source>
</reference>
<evidence type="ECO:0000313" key="2">
    <source>
        <dbReference type="EMBL" id="KIM19971.1"/>
    </source>
</evidence>
<evidence type="ECO:0000313" key="3">
    <source>
        <dbReference type="Proteomes" id="UP000054097"/>
    </source>
</evidence>
<keyword evidence="3" id="KW-1185">Reference proteome</keyword>
<proteinExistence type="predicted"/>
<feature type="non-terminal residue" evidence="2">
    <location>
        <position position="114"/>
    </location>
</feature>
<dbReference type="OrthoDB" id="2404451at2759"/>